<keyword evidence="2" id="KW-0694">RNA-binding</keyword>
<evidence type="ECO:0000256" key="3">
    <source>
        <dbReference type="ARBA" id="ARBA00023186"/>
    </source>
</evidence>
<keyword evidence="7" id="KW-1185">Reference proteome</keyword>
<dbReference type="GO" id="GO:0034057">
    <property type="term" value="F:RNA strand-exchange activity"/>
    <property type="evidence" value="ECO:0007669"/>
    <property type="project" value="InterPro"/>
</dbReference>
<evidence type="ECO:0000313" key="6">
    <source>
        <dbReference type="EMBL" id="TYC54353.1"/>
    </source>
</evidence>
<name>A0A6C2CM65_9RHOO</name>
<dbReference type="AlphaFoldDB" id="A0A6C2CM65"/>
<dbReference type="OrthoDB" id="9180746at2"/>
<comment type="caution">
    <text evidence="6">The sequence shown here is derived from an EMBL/GenBank/DDBJ whole genome shotgun (WGS) entry which is preliminary data.</text>
</comment>
<feature type="compositionally biased region" description="Basic and acidic residues" evidence="4">
    <location>
        <begin position="126"/>
        <end position="145"/>
    </location>
</feature>
<dbReference type="Proteomes" id="UP000389128">
    <property type="component" value="Unassembled WGS sequence"/>
</dbReference>
<keyword evidence="1" id="KW-0963">Cytoplasm</keyword>
<feature type="region of interest" description="Disordered" evidence="4">
    <location>
        <begin position="109"/>
        <end position="145"/>
    </location>
</feature>
<dbReference type="EMBL" id="SDKK01000021">
    <property type="protein sequence ID" value="TYC54353.1"/>
    <property type="molecule type" value="Genomic_DNA"/>
</dbReference>
<evidence type="ECO:0000313" key="7">
    <source>
        <dbReference type="Proteomes" id="UP000389128"/>
    </source>
</evidence>
<evidence type="ECO:0000256" key="4">
    <source>
        <dbReference type="SAM" id="MobiDB-lite"/>
    </source>
</evidence>
<dbReference type="Gene3D" id="1.10.1710.10">
    <property type="entry name" value="ProQ/FinO domain"/>
    <property type="match status" value="1"/>
</dbReference>
<dbReference type="GO" id="GO:0005829">
    <property type="term" value="C:cytosol"/>
    <property type="evidence" value="ECO:0007669"/>
    <property type="project" value="TreeGrafter"/>
</dbReference>
<dbReference type="InterPro" id="IPR016103">
    <property type="entry name" value="ProQ/FinO"/>
</dbReference>
<dbReference type="InterPro" id="IPR036442">
    <property type="entry name" value="ProQ/FinO_sf"/>
</dbReference>
<feature type="compositionally biased region" description="Basic and acidic residues" evidence="4">
    <location>
        <begin position="109"/>
        <end position="118"/>
    </location>
</feature>
<dbReference type="PANTHER" id="PTHR38106">
    <property type="entry name" value="RNA CHAPERONE PROQ"/>
    <property type="match status" value="1"/>
</dbReference>
<dbReference type="Pfam" id="PF04352">
    <property type="entry name" value="ProQ"/>
    <property type="match status" value="1"/>
</dbReference>
<evidence type="ECO:0000256" key="2">
    <source>
        <dbReference type="ARBA" id="ARBA00022884"/>
    </source>
</evidence>
<reference evidence="6 7" key="1">
    <citation type="submission" date="2019-01" db="EMBL/GenBank/DDBJ databases">
        <title>Zoogloea oleivorans genome sequencing and assembly.</title>
        <authorList>
            <person name="Tancsics A."/>
            <person name="Farkas M."/>
            <person name="Kriszt B."/>
            <person name="Maroti G."/>
            <person name="Horvath B."/>
        </authorList>
    </citation>
    <scope>NUCLEOTIDE SEQUENCE [LARGE SCALE GENOMIC DNA]</scope>
    <source>
        <strain evidence="6 7">Buc</strain>
    </source>
</reference>
<accession>A0A6C2CM65</accession>
<dbReference type="RefSeq" id="WP_148580701.1">
    <property type="nucleotide sequence ID" value="NZ_SDKK01000021.1"/>
</dbReference>
<proteinExistence type="predicted"/>
<feature type="domain" description="ProQ/FinO" evidence="5">
    <location>
        <begin position="9"/>
        <end position="116"/>
    </location>
</feature>
<evidence type="ECO:0000256" key="1">
    <source>
        <dbReference type="ARBA" id="ARBA00022490"/>
    </source>
</evidence>
<sequence>MVESDKSVAPAQTAKGLLSELQGAFPVFHDFLPLAIGIDKQLLLLRPDISKKVLRSTLGMHTRSVPYLKVLQNAATRFNLDGSPADAVSAEHKALAAQTLREHFKQLAAKRKEKEAEKQAAAAAEAAERERAEKLTKLSEKFSRR</sequence>
<keyword evidence="3" id="KW-0143">Chaperone</keyword>
<dbReference type="SUPFAM" id="SSF48657">
    <property type="entry name" value="FinO-like"/>
    <property type="match status" value="1"/>
</dbReference>
<protein>
    <submittedName>
        <fullName evidence="6">Osmoprotectant transporter activator</fullName>
    </submittedName>
</protein>
<dbReference type="PANTHER" id="PTHR38106:SF1">
    <property type="entry name" value="RNA CHAPERONE PROQ"/>
    <property type="match status" value="1"/>
</dbReference>
<evidence type="ECO:0000259" key="5">
    <source>
        <dbReference type="SMART" id="SM00945"/>
    </source>
</evidence>
<dbReference type="GO" id="GO:0010608">
    <property type="term" value="P:post-transcriptional regulation of gene expression"/>
    <property type="evidence" value="ECO:0007669"/>
    <property type="project" value="InterPro"/>
</dbReference>
<dbReference type="GO" id="GO:0033592">
    <property type="term" value="F:RNA strand annealing activity"/>
    <property type="evidence" value="ECO:0007669"/>
    <property type="project" value="InterPro"/>
</dbReference>
<organism evidence="6 7">
    <name type="scientific">Zoogloea oleivorans</name>
    <dbReference type="NCBI Taxonomy" id="1552750"/>
    <lineage>
        <taxon>Bacteria</taxon>
        <taxon>Pseudomonadati</taxon>
        <taxon>Pseudomonadota</taxon>
        <taxon>Betaproteobacteria</taxon>
        <taxon>Rhodocyclales</taxon>
        <taxon>Zoogloeaceae</taxon>
        <taxon>Zoogloea</taxon>
    </lineage>
</organism>
<gene>
    <name evidence="6" type="ORF">ETQ85_19185</name>
</gene>
<dbReference type="InterPro" id="IPR023529">
    <property type="entry name" value="ProQ"/>
</dbReference>
<dbReference type="SMART" id="SM00945">
    <property type="entry name" value="ProQ"/>
    <property type="match status" value="1"/>
</dbReference>